<dbReference type="KEGG" id="ark:D6B99_09965"/>
<keyword evidence="1" id="KW-0732">Signal</keyword>
<sequence length="257" mass="29128">MKHILKALLFTIITGISLQTFAQHAMFLSHGKIVFEKKVNMYALIQEEMKRYPDDPWMSQYYEAYKKTNPQFATTDFNLVFDGQKTLFKAVDETDNNHSFYSYSPKNIVYSDLAKQQAVSQKKVFEDLFLVKDSTRKIQWKITDETREIAGFQCRRANALIMDSIYVVAFYTDQIPSSGGPESFNGLPGMILGVALPYDHITWFATKVSTGTMATDAEIVPPVKGKETTKHALYLKLKDAMKDWGGGGASILKNVML</sequence>
<dbReference type="EMBL" id="CP032489">
    <property type="protein sequence ID" value="AYD47885.1"/>
    <property type="molecule type" value="Genomic_DNA"/>
</dbReference>
<feature type="signal peptide" evidence="1">
    <location>
        <begin position="1"/>
        <end position="22"/>
    </location>
</feature>
<dbReference type="RefSeq" id="WP_119987697.1">
    <property type="nucleotide sequence ID" value="NZ_CP032489.1"/>
</dbReference>
<organism evidence="2 3">
    <name type="scientific">Arachidicoccus soli</name>
    <dbReference type="NCBI Taxonomy" id="2341117"/>
    <lineage>
        <taxon>Bacteria</taxon>
        <taxon>Pseudomonadati</taxon>
        <taxon>Bacteroidota</taxon>
        <taxon>Chitinophagia</taxon>
        <taxon>Chitinophagales</taxon>
        <taxon>Chitinophagaceae</taxon>
        <taxon>Arachidicoccus</taxon>
    </lineage>
</organism>
<dbReference type="Pfam" id="PF09697">
    <property type="entry name" value="Porph_ging"/>
    <property type="match status" value="1"/>
</dbReference>
<dbReference type="InterPro" id="IPR005901">
    <property type="entry name" value="GLPGLI"/>
</dbReference>
<dbReference type="NCBIfam" id="TIGR01200">
    <property type="entry name" value="GLPGLI"/>
    <property type="match status" value="1"/>
</dbReference>
<dbReference type="Proteomes" id="UP000266118">
    <property type="component" value="Chromosome"/>
</dbReference>
<evidence type="ECO:0000256" key="1">
    <source>
        <dbReference type="SAM" id="SignalP"/>
    </source>
</evidence>
<gene>
    <name evidence="2" type="ORF">D6B99_09965</name>
</gene>
<accession>A0A386HPW4</accession>
<dbReference type="AlphaFoldDB" id="A0A386HPW4"/>
<reference evidence="2 3" key="1">
    <citation type="submission" date="2018-09" db="EMBL/GenBank/DDBJ databases">
        <title>Arachidicoccus sp. nov., a bacterium isolated from soil.</title>
        <authorList>
            <person name="Weon H.-Y."/>
            <person name="Kwon S.-W."/>
            <person name="Lee S.A."/>
        </authorList>
    </citation>
    <scope>NUCLEOTIDE SEQUENCE [LARGE SCALE GENOMIC DNA]</scope>
    <source>
        <strain evidence="2 3">KIS59-12</strain>
    </source>
</reference>
<name>A0A386HPW4_9BACT</name>
<dbReference type="OrthoDB" id="1440774at2"/>
<protein>
    <submittedName>
        <fullName evidence="2">GLPGLI family protein</fullName>
    </submittedName>
</protein>
<evidence type="ECO:0000313" key="2">
    <source>
        <dbReference type="EMBL" id="AYD47885.1"/>
    </source>
</evidence>
<feature type="chain" id="PRO_5017307399" evidence="1">
    <location>
        <begin position="23"/>
        <end position="257"/>
    </location>
</feature>
<keyword evidence="3" id="KW-1185">Reference proteome</keyword>
<proteinExistence type="predicted"/>
<evidence type="ECO:0000313" key="3">
    <source>
        <dbReference type="Proteomes" id="UP000266118"/>
    </source>
</evidence>